<dbReference type="KEGG" id="scq:SCULI_v1c06100"/>
<dbReference type="InterPro" id="IPR051598">
    <property type="entry name" value="TSUP/Inactive_protease-like"/>
</dbReference>
<sequence length="278" mass="31502">MSIWIICSLFLLVILISSVGSISGVGGGVLYVPLLLVFFSSSILELEKIKFISTFLVLISSLFNVLIEIFKKRFSYIILLIGITFSVPTIFLGNWINSLLANDNYLKIIILVMLTIVTILLIVNEYYFSKNKLKQKDILEKNKWMYFQYNEFKLNWLFLSTIALLSGLITSLTGMGGGPILMPLLLMIFKLDVKNSTPISHTLIAISSFITLFFNFELFSDQTIMLNLVLPLSIAAIIGAISAIYLKRIIKKEIIIKWILIILIWASEIKMLIDIINS</sequence>
<feature type="transmembrane region" description="Helical" evidence="6">
    <location>
        <begin position="108"/>
        <end position="128"/>
    </location>
</feature>
<dbReference type="Proteomes" id="UP000019267">
    <property type="component" value="Chromosome"/>
</dbReference>
<protein>
    <recommendedName>
        <fullName evidence="6">Probable membrane transporter protein</fullName>
    </recommendedName>
</protein>
<feature type="transmembrane region" description="Helical" evidence="6">
    <location>
        <begin position="200"/>
        <end position="218"/>
    </location>
</feature>
<comment type="similarity">
    <text evidence="2 6">Belongs to the 4-toluene sulfonate uptake permease (TSUP) (TC 2.A.102) family.</text>
</comment>
<dbReference type="EMBL" id="CP006681">
    <property type="protein sequence ID" value="AHI52951.1"/>
    <property type="molecule type" value="Genomic_DNA"/>
</dbReference>
<evidence type="ECO:0000256" key="3">
    <source>
        <dbReference type="ARBA" id="ARBA00022692"/>
    </source>
</evidence>
<evidence type="ECO:0000313" key="7">
    <source>
        <dbReference type="EMBL" id="AHI52951.1"/>
    </source>
</evidence>
<feature type="transmembrane region" description="Helical" evidence="6">
    <location>
        <begin position="48"/>
        <end position="67"/>
    </location>
</feature>
<evidence type="ECO:0000256" key="6">
    <source>
        <dbReference type="RuleBase" id="RU363041"/>
    </source>
</evidence>
<dbReference type="PANTHER" id="PTHR43701">
    <property type="entry name" value="MEMBRANE TRANSPORTER PROTEIN MJ0441-RELATED"/>
    <property type="match status" value="1"/>
</dbReference>
<evidence type="ECO:0000256" key="1">
    <source>
        <dbReference type="ARBA" id="ARBA00004141"/>
    </source>
</evidence>
<dbReference type="eggNOG" id="COG0730">
    <property type="taxonomic scope" value="Bacteria"/>
</dbReference>
<dbReference type="PANTHER" id="PTHR43701:SF2">
    <property type="entry name" value="MEMBRANE TRANSPORTER PROTEIN YJNA-RELATED"/>
    <property type="match status" value="1"/>
</dbReference>
<name>W6A7J2_9MOLU</name>
<reference evidence="7 8" key="1">
    <citation type="journal article" date="2014" name="Genome Biol. Evol.">
        <title>Molecular evolution of the substrate utilization strategies and putative virulence factors in mosquito-associated Spiroplasma species.</title>
        <authorList>
            <person name="Chang T.H."/>
            <person name="Lo W.S."/>
            <person name="Ku C."/>
            <person name="Chen L.L."/>
            <person name="Kuo C.H."/>
        </authorList>
    </citation>
    <scope>NUCLEOTIDE SEQUENCE [LARGE SCALE GENOMIC DNA]</scope>
    <source>
        <strain evidence="7">AES-1</strain>
    </source>
</reference>
<dbReference type="Pfam" id="PF01925">
    <property type="entry name" value="TauE"/>
    <property type="match status" value="1"/>
</dbReference>
<gene>
    <name evidence="7" type="ORF">SCULI_v1c06100</name>
</gene>
<dbReference type="STRING" id="1276246.SCULI_v1c06100"/>
<dbReference type="GO" id="GO:0005886">
    <property type="term" value="C:plasma membrane"/>
    <property type="evidence" value="ECO:0007669"/>
    <property type="project" value="UniProtKB-SubCell"/>
</dbReference>
<dbReference type="OrthoDB" id="392097at2"/>
<dbReference type="RefSeq" id="WP_025363186.1">
    <property type="nucleotide sequence ID" value="NZ_CP006681.1"/>
</dbReference>
<keyword evidence="5 6" id="KW-0472">Membrane</keyword>
<keyword evidence="8" id="KW-1185">Reference proteome</keyword>
<keyword evidence="4 6" id="KW-1133">Transmembrane helix</keyword>
<dbReference type="AlphaFoldDB" id="W6A7J2"/>
<comment type="subcellular location">
    <subcellularLocation>
        <location evidence="6">Cell membrane</location>
        <topology evidence="6">Multi-pass membrane protein</topology>
    </subcellularLocation>
    <subcellularLocation>
        <location evidence="1">Membrane</location>
        <topology evidence="1">Multi-pass membrane protein</topology>
    </subcellularLocation>
</comment>
<evidence type="ECO:0000256" key="5">
    <source>
        <dbReference type="ARBA" id="ARBA00023136"/>
    </source>
</evidence>
<keyword evidence="6" id="KW-1003">Cell membrane</keyword>
<accession>W6A7J2</accession>
<dbReference type="PATRIC" id="fig|1276246.3.peg.609"/>
<dbReference type="HOGENOM" id="CLU_1000786_0_0_14"/>
<evidence type="ECO:0000256" key="2">
    <source>
        <dbReference type="ARBA" id="ARBA00009142"/>
    </source>
</evidence>
<organism evidence="7 8">
    <name type="scientific">Spiroplasma culicicola AES-1</name>
    <dbReference type="NCBI Taxonomy" id="1276246"/>
    <lineage>
        <taxon>Bacteria</taxon>
        <taxon>Bacillati</taxon>
        <taxon>Mycoplasmatota</taxon>
        <taxon>Mollicutes</taxon>
        <taxon>Entomoplasmatales</taxon>
        <taxon>Spiroplasmataceae</taxon>
        <taxon>Spiroplasma</taxon>
    </lineage>
</organism>
<evidence type="ECO:0000313" key="8">
    <source>
        <dbReference type="Proteomes" id="UP000019267"/>
    </source>
</evidence>
<feature type="transmembrane region" description="Helical" evidence="6">
    <location>
        <begin position="224"/>
        <end position="246"/>
    </location>
</feature>
<keyword evidence="3 6" id="KW-0812">Transmembrane</keyword>
<feature type="transmembrane region" description="Helical" evidence="6">
    <location>
        <begin position="149"/>
        <end position="169"/>
    </location>
</feature>
<evidence type="ECO:0000256" key="4">
    <source>
        <dbReference type="ARBA" id="ARBA00022989"/>
    </source>
</evidence>
<dbReference type="InterPro" id="IPR002781">
    <property type="entry name" value="TM_pro_TauE-like"/>
</dbReference>
<proteinExistence type="inferred from homology"/>
<feature type="transmembrane region" description="Helical" evidence="6">
    <location>
        <begin position="74"/>
        <end position="96"/>
    </location>
</feature>